<dbReference type="Proteomes" id="UP000030742">
    <property type="component" value="Unassembled WGS sequence"/>
</dbReference>
<evidence type="ECO:0000313" key="2">
    <source>
        <dbReference type="Proteomes" id="UP000030742"/>
    </source>
</evidence>
<accession>U4UNW2</accession>
<protein>
    <submittedName>
        <fullName evidence="1">Uncharacterized protein</fullName>
    </submittedName>
</protein>
<reference evidence="1 2" key="1">
    <citation type="journal article" date="2013" name="Genome Biol.">
        <title>Draft genome of the mountain pine beetle, Dendroctonus ponderosae Hopkins, a major forest pest.</title>
        <authorList>
            <person name="Keeling C.I."/>
            <person name="Yuen M.M."/>
            <person name="Liao N.Y."/>
            <person name="Docking T.R."/>
            <person name="Chan S.K."/>
            <person name="Taylor G.A."/>
            <person name="Palmquist D.L."/>
            <person name="Jackman S.D."/>
            <person name="Nguyen A."/>
            <person name="Li M."/>
            <person name="Henderson H."/>
            <person name="Janes J.K."/>
            <person name="Zhao Y."/>
            <person name="Pandoh P."/>
            <person name="Moore R."/>
            <person name="Sperling F.A."/>
            <person name="Huber D.P."/>
            <person name="Birol I."/>
            <person name="Jones S.J."/>
            <person name="Bohlmann J."/>
        </authorList>
    </citation>
    <scope>NUCLEOTIDE SEQUENCE</scope>
</reference>
<gene>
    <name evidence="1" type="ORF">D910_00275</name>
</gene>
<dbReference type="EMBL" id="KI208015">
    <property type="protein sequence ID" value="ERL95774.1"/>
    <property type="molecule type" value="Genomic_DNA"/>
</dbReference>
<name>U4UNW2_DENPD</name>
<evidence type="ECO:0000313" key="1">
    <source>
        <dbReference type="EMBL" id="ERL95774.1"/>
    </source>
</evidence>
<dbReference type="AlphaFoldDB" id="U4UNW2"/>
<feature type="non-terminal residue" evidence="1">
    <location>
        <position position="78"/>
    </location>
</feature>
<organism evidence="1 2">
    <name type="scientific">Dendroctonus ponderosae</name>
    <name type="common">Mountain pine beetle</name>
    <dbReference type="NCBI Taxonomy" id="77166"/>
    <lineage>
        <taxon>Eukaryota</taxon>
        <taxon>Metazoa</taxon>
        <taxon>Ecdysozoa</taxon>
        <taxon>Arthropoda</taxon>
        <taxon>Hexapoda</taxon>
        <taxon>Insecta</taxon>
        <taxon>Pterygota</taxon>
        <taxon>Neoptera</taxon>
        <taxon>Endopterygota</taxon>
        <taxon>Coleoptera</taxon>
        <taxon>Polyphaga</taxon>
        <taxon>Cucujiformia</taxon>
        <taxon>Curculionidae</taxon>
        <taxon>Scolytinae</taxon>
        <taxon>Dendroctonus</taxon>
    </lineage>
</organism>
<proteinExistence type="predicted"/>
<sequence length="78" mass="9026">MRRDLEKVDNSLLAPWQKCDAINTFVLPCLLFHLKNGVVPKTELSKFDREVKFAAKKWLNLPQRASVEPLYMSYKMGG</sequence>